<reference evidence="2" key="1">
    <citation type="journal article" date="2019" name="Int. J. Syst. Evol. Microbiol.">
        <title>The Global Catalogue of Microorganisms (GCM) 10K type strain sequencing project: providing services to taxonomists for standard genome sequencing and annotation.</title>
        <authorList>
            <consortium name="The Broad Institute Genomics Platform"/>
            <consortium name="The Broad Institute Genome Sequencing Center for Infectious Disease"/>
            <person name="Wu L."/>
            <person name="Ma J."/>
        </authorList>
    </citation>
    <scope>NUCLEOTIDE SEQUENCE [LARGE SCALE GENOMIC DNA]</scope>
    <source>
        <strain evidence="2">JCM 31404</strain>
    </source>
</reference>
<accession>A0ABQ2RWB4</accession>
<evidence type="ECO:0000313" key="1">
    <source>
        <dbReference type="EMBL" id="GGR62595.1"/>
    </source>
</evidence>
<keyword evidence="2" id="KW-1185">Reference proteome</keyword>
<sequence>MVHNADMPDKQLTLPTLLSSTELEEVRKAASFDAVEDNGFYRLIFNDPDSMERAGEALQAMREDPS</sequence>
<name>A0ABQ2RWB4_9DEIO</name>
<evidence type="ECO:0000313" key="2">
    <source>
        <dbReference type="Proteomes" id="UP000634308"/>
    </source>
</evidence>
<gene>
    <name evidence="1" type="ORF">GCM10008959_25780</name>
</gene>
<organism evidence="1 2">
    <name type="scientific">Deinococcus seoulensis</name>
    <dbReference type="NCBI Taxonomy" id="1837379"/>
    <lineage>
        <taxon>Bacteria</taxon>
        <taxon>Thermotogati</taxon>
        <taxon>Deinococcota</taxon>
        <taxon>Deinococci</taxon>
        <taxon>Deinococcales</taxon>
        <taxon>Deinococcaceae</taxon>
        <taxon>Deinococcus</taxon>
    </lineage>
</organism>
<dbReference type="Proteomes" id="UP000634308">
    <property type="component" value="Unassembled WGS sequence"/>
</dbReference>
<comment type="caution">
    <text evidence="1">The sequence shown here is derived from an EMBL/GenBank/DDBJ whole genome shotgun (WGS) entry which is preliminary data.</text>
</comment>
<protein>
    <submittedName>
        <fullName evidence="1">Uncharacterized protein</fullName>
    </submittedName>
</protein>
<dbReference type="EMBL" id="BMQM01000017">
    <property type="protein sequence ID" value="GGR62595.1"/>
    <property type="molecule type" value="Genomic_DNA"/>
</dbReference>
<proteinExistence type="predicted"/>